<dbReference type="RefSeq" id="WP_120100917.1">
    <property type="nucleotide sequence ID" value="NZ_QKNY01000004.1"/>
</dbReference>
<keyword evidence="1" id="KW-0472">Membrane</keyword>
<organism evidence="2 3">
    <name type="scientific">Halonotius aquaticus</name>
    <dbReference type="NCBI Taxonomy" id="2216978"/>
    <lineage>
        <taxon>Archaea</taxon>
        <taxon>Methanobacteriati</taxon>
        <taxon>Methanobacteriota</taxon>
        <taxon>Stenosarchaea group</taxon>
        <taxon>Halobacteria</taxon>
        <taxon>Halobacteriales</taxon>
        <taxon>Haloferacaceae</taxon>
        <taxon>Halonotius</taxon>
    </lineage>
</organism>
<evidence type="ECO:0000313" key="3">
    <source>
        <dbReference type="Proteomes" id="UP000276588"/>
    </source>
</evidence>
<gene>
    <name evidence="2" type="ORF">DM826_02100</name>
</gene>
<dbReference type="EMBL" id="QKNY01000004">
    <property type="protein sequence ID" value="RJX44432.1"/>
    <property type="molecule type" value="Genomic_DNA"/>
</dbReference>
<evidence type="ECO:0000313" key="2">
    <source>
        <dbReference type="EMBL" id="RJX44432.1"/>
    </source>
</evidence>
<accession>A0A3A6Q531</accession>
<keyword evidence="1" id="KW-0812">Transmembrane</keyword>
<keyword evidence="1" id="KW-1133">Transmembrane helix</keyword>
<keyword evidence="3" id="KW-1185">Reference proteome</keyword>
<dbReference type="OrthoDB" id="382553at2157"/>
<evidence type="ECO:0000256" key="1">
    <source>
        <dbReference type="SAM" id="Phobius"/>
    </source>
</evidence>
<feature type="transmembrane region" description="Helical" evidence="1">
    <location>
        <begin position="66"/>
        <end position="88"/>
    </location>
</feature>
<dbReference type="AlphaFoldDB" id="A0A3A6Q531"/>
<name>A0A3A6Q531_9EURY</name>
<feature type="transmembrane region" description="Helical" evidence="1">
    <location>
        <begin position="33"/>
        <end position="54"/>
    </location>
</feature>
<feature type="transmembrane region" description="Helical" evidence="1">
    <location>
        <begin position="6"/>
        <end position="26"/>
    </location>
</feature>
<sequence length="92" mass="9620">MSVMLWTVGAFVVNLLLGIGLLLGVYKFMERRVTLGALSGIVVGTGVIYAQATLGEQWLTVTVSEMKLLVIAACLGAVIGVVGTVLTVKPDL</sequence>
<comment type="caution">
    <text evidence="2">The sequence shown here is derived from an EMBL/GenBank/DDBJ whole genome shotgun (WGS) entry which is preliminary data.</text>
</comment>
<proteinExistence type="predicted"/>
<protein>
    <submittedName>
        <fullName evidence="2">Uncharacterized protein</fullName>
    </submittedName>
</protein>
<reference evidence="2 3" key="1">
    <citation type="submission" date="2018-06" db="EMBL/GenBank/DDBJ databases">
        <title>Halonotius sp. F13-13 a new haloarchaeeon isolated from a solar saltern from Isla Cristina, Huelva, Spain.</title>
        <authorList>
            <person name="Duran-Viseras A."/>
            <person name="Sanchez-Porro C."/>
            <person name="Ventosa A."/>
        </authorList>
    </citation>
    <scope>NUCLEOTIDE SEQUENCE [LARGE SCALE GENOMIC DNA]</scope>
    <source>
        <strain evidence="2 3">F13-13</strain>
    </source>
</reference>
<dbReference type="Proteomes" id="UP000276588">
    <property type="component" value="Unassembled WGS sequence"/>
</dbReference>